<name>A0AAV5B7Q5_9ACTN</name>
<accession>A0AAV5B7Q5</accession>
<proteinExistence type="predicted"/>
<sequence length="84" mass="9362">MELSEIVSAGLWTYDPLPKGILWLCFKDGVPVATGSVACDEFGHPFKVECVEFFDGCITLVGDRSHRCLEYGEAVERPRGKERP</sequence>
<evidence type="ECO:0000313" key="1">
    <source>
        <dbReference type="EMBL" id="GJM56251.1"/>
    </source>
</evidence>
<protein>
    <submittedName>
        <fullName evidence="1">Uncharacterized protein</fullName>
    </submittedName>
</protein>
<reference evidence="1" key="1">
    <citation type="journal article" date="2022" name="Int. J. Syst. Evol. Microbiol.">
        <title>Granulimonas faecalis gen. nov., sp. nov., and Leptogranulimonas caecicola gen. nov., sp. nov., novel lactate-producing Atopobiaceae bacteria isolated from mouse intestines, and an emended description of the family Atopobiaceae.</title>
        <authorList>
            <person name="Morinaga K."/>
            <person name="Kusada H."/>
            <person name="Sakamoto S."/>
            <person name="Murakami T."/>
            <person name="Toyoda A."/>
            <person name="Mori H."/>
            <person name="Meng X.Y."/>
            <person name="Takashino M."/>
            <person name="Murotomi K."/>
            <person name="Tamaki H."/>
        </authorList>
    </citation>
    <scope>NUCLEOTIDE SEQUENCE</scope>
    <source>
        <strain evidence="1">OPF53</strain>
    </source>
</reference>
<comment type="caution">
    <text evidence="1">The sequence shown here is derived from an EMBL/GenBank/DDBJ whole genome shotgun (WGS) entry which is preliminary data.</text>
</comment>
<dbReference type="EMBL" id="BQKC01000002">
    <property type="protein sequence ID" value="GJM56251.1"/>
    <property type="molecule type" value="Genomic_DNA"/>
</dbReference>
<organism evidence="1 2">
    <name type="scientific">Granulimonas faecalis</name>
    <dbReference type="NCBI Taxonomy" id="2894155"/>
    <lineage>
        <taxon>Bacteria</taxon>
        <taxon>Bacillati</taxon>
        <taxon>Actinomycetota</taxon>
        <taxon>Coriobacteriia</taxon>
        <taxon>Coriobacteriales</taxon>
        <taxon>Kribbibacteriaceae</taxon>
        <taxon>Granulimonas</taxon>
    </lineage>
</organism>
<evidence type="ECO:0000313" key="2">
    <source>
        <dbReference type="Proteomes" id="UP001055025"/>
    </source>
</evidence>
<keyword evidence="2" id="KW-1185">Reference proteome</keyword>
<gene>
    <name evidence="1" type="ORF">ATOP_19060</name>
</gene>
<dbReference type="Proteomes" id="UP001055025">
    <property type="component" value="Unassembled WGS sequence"/>
</dbReference>
<dbReference type="RefSeq" id="WP_265591122.1">
    <property type="nucleotide sequence ID" value="NZ_BQKC01000002.1"/>
</dbReference>
<dbReference type="AlphaFoldDB" id="A0AAV5B7Q5"/>